<sequence length="155" mass="16702">MITGTGLPDPWRLEPALFRPGGPFLVDSACAPLGRRLPYRRPAGEGPDGTTALAERLTRHGWRADPVAGHFGDVLLALSQIRALAEAATLLERCELPLTVRGTRDDLIVHGRVPGAHRNQHTTFTADPERAPRSPRPSYGSASARPTATRATRSS</sequence>
<feature type="region of interest" description="Disordered" evidence="1">
    <location>
        <begin position="114"/>
        <end position="155"/>
    </location>
</feature>
<gene>
    <name evidence="2" type="ORF">IQ63_10415</name>
</gene>
<protein>
    <submittedName>
        <fullName evidence="2">Uncharacterized protein</fullName>
    </submittedName>
</protein>
<reference evidence="3" key="1">
    <citation type="submission" date="2014-07" db="EMBL/GenBank/DDBJ databases">
        <title>Genome sequencing of plant-pathogenic Streptomyces species.</title>
        <authorList>
            <person name="Harrison J."/>
            <person name="Sapp M."/>
            <person name="Thwaites R."/>
            <person name="Studholme D.J."/>
        </authorList>
    </citation>
    <scope>NUCLEOTIDE SEQUENCE [LARGE SCALE GENOMIC DNA]</scope>
    <source>
        <strain evidence="3">NCPPB 4445</strain>
    </source>
</reference>
<evidence type="ECO:0000256" key="1">
    <source>
        <dbReference type="SAM" id="MobiDB-lite"/>
    </source>
</evidence>
<dbReference type="PATRIC" id="fig|42234.21.peg.2149"/>
<comment type="caution">
    <text evidence="2">The sequence shown here is derived from an EMBL/GenBank/DDBJ whole genome shotgun (WGS) entry which is preliminary data.</text>
</comment>
<dbReference type="OrthoDB" id="9807356at2"/>
<feature type="compositionally biased region" description="Low complexity" evidence="1">
    <location>
        <begin position="141"/>
        <end position="155"/>
    </location>
</feature>
<evidence type="ECO:0000313" key="3">
    <source>
        <dbReference type="Proteomes" id="UP000037151"/>
    </source>
</evidence>
<accession>A0A0L0KIB8</accession>
<dbReference type="Proteomes" id="UP000037151">
    <property type="component" value="Unassembled WGS sequence"/>
</dbReference>
<dbReference type="RefSeq" id="WP_050370390.1">
    <property type="nucleotide sequence ID" value="NZ_KQ257813.1"/>
</dbReference>
<dbReference type="AlphaFoldDB" id="A0A0L0KIB8"/>
<evidence type="ECO:0000313" key="2">
    <source>
        <dbReference type="EMBL" id="KND37319.1"/>
    </source>
</evidence>
<name>A0A0L0KIB8_9ACTN</name>
<organism evidence="2 3">
    <name type="scientific">Streptomyces acidiscabies</name>
    <dbReference type="NCBI Taxonomy" id="42234"/>
    <lineage>
        <taxon>Bacteria</taxon>
        <taxon>Bacillati</taxon>
        <taxon>Actinomycetota</taxon>
        <taxon>Actinomycetes</taxon>
        <taxon>Kitasatosporales</taxon>
        <taxon>Streptomycetaceae</taxon>
        <taxon>Streptomyces</taxon>
    </lineage>
</organism>
<dbReference type="EMBL" id="JPPY01000068">
    <property type="protein sequence ID" value="KND37319.1"/>
    <property type="molecule type" value="Genomic_DNA"/>
</dbReference>
<proteinExistence type="predicted"/>